<accession>Q21PQ3</accession>
<evidence type="ECO:0000313" key="3">
    <source>
        <dbReference type="Proteomes" id="UP000001947"/>
    </source>
</evidence>
<dbReference type="GO" id="GO:0003677">
    <property type="term" value="F:DNA binding"/>
    <property type="evidence" value="ECO:0007669"/>
    <property type="project" value="InterPro"/>
</dbReference>
<feature type="domain" description="HTH luxR-type" evidence="1">
    <location>
        <begin position="306"/>
        <end position="363"/>
    </location>
</feature>
<dbReference type="OrthoDB" id="6396117at2"/>
<protein>
    <submittedName>
        <fullName evidence="2">Regulatory protein, LuxR</fullName>
    </submittedName>
</protein>
<dbReference type="EMBL" id="CP000282">
    <property type="protein sequence ID" value="ABD79326.1"/>
    <property type="molecule type" value="Genomic_DNA"/>
</dbReference>
<keyword evidence="3" id="KW-1185">Reference proteome</keyword>
<dbReference type="InterPro" id="IPR016032">
    <property type="entry name" value="Sig_transdc_resp-reg_C-effctor"/>
</dbReference>
<name>Q21PQ3_SACD2</name>
<dbReference type="KEGG" id="sde:Sde_0062"/>
<dbReference type="InterPro" id="IPR000792">
    <property type="entry name" value="Tscrpt_reg_LuxR_C"/>
</dbReference>
<sequence>MKDTDVIEQIYATIRQPELWSDTLSNLAKVLNSSHAFIAARHSTQEQPFAFIEHGFSDGHFQTYQEHFYKVDVWTQALANHTPNRFHASHAVYDDKAFKQSEIYNDFARPADIRHSIGCLLLSAQQPVMTELAFMRGEGDQQFSAGQAELASSFLKHIQQSLLIGQQLQVATQADNSLHTFLNTVTDATLICSTKFELHYNNNAAEQLLRQSRLLHVGLDKKLRFENLSTHSQVQQLVEQLVWSERNSLDTSLLTQAGDVRYRINIQPWFEEISTPWGKHKIPALIITVKPIATRVEISAEIIRELFNLTIAEAEVCAALCSGLTTQEIAKQRNASIGTVRQQIKTCLSKTQTNSQSQLVAKLITTQVI</sequence>
<dbReference type="Proteomes" id="UP000001947">
    <property type="component" value="Chromosome"/>
</dbReference>
<dbReference type="GO" id="GO:0006355">
    <property type="term" value="P:regulation of DNA-templated transcription"/>
    <property type="evidence" value="ECO:0007669"/>
    <property type="project" value="InterPro"/>
</dbReference>
<proteinExistence type="predicted"/>
<dbReference type="eggNOG" id="COG2771">
    <property type="taxonomic scope" value="Bacteria"/>
</dbReference>
<dbReference type="Gene3D" id="1.10.10.10">
    <property type="entry name" value="Winged helix-like DNA-binding domain superfamily/Winged helix DNA-binding domain"/>
    <property type="match status" value="1"/>
</dbReference>
<gene>
    <name evidence="2" type="ordered locus">Sde_0062</name>
</gene>
<dbReference type="HOGENOM" id="CLU_037939_6_0_6"/>
<dbReference type="InterPro" id="IPR036388">
    <property type="entry name" value="WH-like_DNA-bd_sf"/>
</dbReference>
<dbReference type="GeneID" id="98611780"/>
<reference evidence="2 3" key="1">
    <citation type="journal article" date="2008" name="PLoS Genet.">
        <title>Complete genome sequence of the complex carbohydrate-degrading marine bacterium, Saccharophagus degradans strain 2-40 T.</title>
        <authorList>
            <person name="Weiner R.M."/>
            <person name="Taylor L.E.II."/>
            <person name="Henrissat B."/>
            <person name="Hauser L."/>
            <person name="Land M."/>
            <person name="Coutinho P.M."/>
            <person name="Rancurel C."/>
            <person name="Saunders E.H."/>
            <person name="Longmire A.G."/>
            <person name="Zhang H."/>
            <person name="Bayer E.A."/>
            <person name="Gilbert H.J."/>
            <person name="Larimer F."/>
            <person name="Zhulin I.B."/>
            <person name="Ekborg N.A."/>
            <person name="Lamed R."/>
            <person name="Richardson P.M."/>
            <person name="Borovok I."/>
            <person name="Hutcheson S."/>
        </authorList>
    </citation>
    <scope>NUCLEOTIDE SEQUENCE [LARGE SCALE GENOMIC DNA]</scope>
    <source>
        <strain evidence="3">2-40 / ATCC 43961 / DSM 17024</strain>
    </source>
</reference>
<organism evidence="2 3">
    <name type="scientific">Saccharophagus degradans (strain 2-40 / ATCC 43961 / DSM 17024)</name>
    <dbReference type="NCBI Taxonomy" id="203122"/>
    <lineage>
        <taxon>Bacteria</taxon>
        <taxon>Pseudomonadati</taxon>
        <taxon>Pseudomonadota</taxon>
        <taxon>Gammaproteobacteria</taxon>
        <taxon>Cellvibrionales</taxon>
        <taxon>Cellvibrionaceae</taxon>
        <taxon>Saccharophagus</taxon>
    </lineage>
</organism>
<dbReference type="SUPFAM" id="SSF46894">
    <property type="entry name" value="C-terminal effector domain of the bipartite response regulators"/>
    <property type="match status" value="1"/>
</dbReference>
<evidence type="ECO:0000259" key="1">
    <source>
        <dbReference type="SMART" id="SM00421"/>
    </source>
</evidence>
<evidence type="ECO:0000313" key="2">
    <source>
        <dbReference type="EMBL" id="ABD79326.1"/>
    </source>
</evidence>
<dbReference type="STRING" id="203122.Sde_0062"/>
<dbReference type="AlphaFoldDB" id="Q21PQ3"/>
<dbReference type="RefSeq" id="WP_011466550.1">
    <property type="nucleotide sequence ID" value="NC_007912.1"/>
</dbReference>
<dbReference type="SMART" id="SM00421">
    <property type="entry name" value="HTH_LUXR"/>
    <property type="match status" value="1"/>
</dbReference>